<dbReference type="EMBL" id="MU842923">
    <property type="protein sequence ID" value="KAK2026019.1"/>
    <property type="molecule type" value="Genomic_DNA"/>
</dbReference>
<feature type="compositionally biased region" description="Polar residues" evidence="1">
    <location>
        <begin position="85"/>
        <end position="94"/>
    </location>
</feature>
<evidence type="ECO:0000256" key="1">
    <source>
        <dbReference type="SAM" id="MobiDB-lite"/>
    </source>
</evidence>
<proteinExistence type="predicted"/>
<reference evidence="2" key="1">
    <citation type="submission" date="2021-06" db="EMBL/GenBank/DDBJ databases">
        <title>Comparative genomics, transcriptomics and evolutionary studies reveal genomic signatures of adaptation to plant cell wall in hemibiotrophic fungi.</title>
        <authorList>
            <consortium name="DOE Joint Genome Institute"/>
            <person name="Baroncelli R."/>
            <person name="Diaz J.F."/>
            <person name="Benocci T."/>
            <person name="Peng M."/>
            <person name="Battaglia E."/>
            <person name="Haridas S."/>
            <person name="Andreopoulos W."/>
            <person name="Labutti K."/>
            <person name="Pangilinan J."/>
            <person name="Floch G.L."/>
            <person name="Makela M.R."/>
            <person name="Henrissat B."/>
            <person name="Grigoriev I.V."/>
            <person name="Crouch J.A."/>
            <person name="De Vries R.P."/>
            <person name="Sukno S.A."/>
            <person name="Thon M.R."/>
        </authorList>
    </citation>
    <scope>NUCLEOTIDE SEQUENCE</scope>
    <source>
        <strain evidence="2">MAFF235873</strain>
    </source>
</reference>
<feature type="region of interest" description="Disordered" evidence="1">
    <location>
        <begin position="73"/>
        <end position="94"/>
    </location>
</feature>
<comment type="caution">
    <text evidence="2">The sequence shown here is derived from an EMBL/GenBank/DDBJ whole genome shotgun (WGS) entry which is preliminary data.</text>
</comment>
<evidence type="ECO:0000313" key="3">
    <source>
        <dbReference type="Proteomes" id="UP001232148"/>
    </source>
</evidence>
<evidence type="ECO:0000313" key="2">
    <source>
        <dbReference type="EMBL" id="KAK2026019.1"/>
    </source>
</evidence>
<name>A0AAD9HDD3_9PEZI</name>
<dbReference type="AlphaFoldDB" id="A0AAD9HDD3"/>
<protein>
    <submittedName>
        <fullName evidence="2">Uncharacterized protein</fullName>
    </submittedName>
</protein>
<accession>A0AAD9HDD3</accession>
<sequence>MPGTSLSWHVVCLSSYLSSTRDSLSHTLQDPNPMMDINRSGRQAWSSTYLSKHDIPQFSRFADATGLWHNEEKAGGNRCRRPKAQNFTSLLPEQ</sequence>
<gene>
    <name evidence="2" type="ORF">LX32DRAFT_35846</name>
</gene>
<keyword evidence="3" id="KW-1185">Reference proteome</keyword>
<organism evidence="2 3">
    <name type="scientific">Colletotrichum zoysiae</name>
    <dbReference type="NCBI Taxonomy" id="1216348"/>
    <lineage>
        <taxon>Eukaryota</taxon>
        <taxon>Fungi</taxon>
        <taxon>Dikarya</taxon>
        <taxon>Ascomycota</taxon>
        <taxon>Pezizomycotina</taxon>
        <taxon>Sordariomycetes</taxon>
        <taxon>Hypocreomycetidae</taxon>
        <taxon>Glomerellales</taxon>
        <taxon>Glomerellaceae</taxon>
        <taxon>Colletotrichum</taxon>
        <taxon>Colletotrichum graminicola species complex</taxon>
    </lineage>
</organism>
<dbReference type="Proteomes" id="UP001232148">
    <property type="component" value="Unassembled WGS sequence"/>
</dbReference>